<evidence type="ECO:0000256" key="18">
    <source>
        <dbReference type="ARBA" id="ARBA00048679"/>
    </source>
</evidence>
<dbReference type="Gene3D" id="3.30.200.20">
    <property type="entry name" value="Phosphorylase Kinase, domain 1"/>
    <property type="match status" value="1"/>
</dbReference>
<dbReference type="Pfam" id="PF11883">
    <property type="entry name" value="DUF3403"/>
    <property type="match status" value="1"/>
</dbReference>
<dbReference type="FunFam" id="2.90.10.10:FF:000009">
    <property type="entry name" value="Receptor-like serine/threonine-protein kinase SD1-8"/>
    <property type="match status" value="1"/>
</dbReference>
<keyword evidence="3 19" id="KW-0723">Serine/threonine-protein kinase</keyword>
<keyword evidence="6 20" id="KW-0812">Transmembrane</keyword>
<comment type="catalytic activity">
    <reaction evidence="17 19">
        <text>L-threonyl-[protein] + ATP = O-phospho-L-threonyl-[protein] + ADP + H(+)</text>
        <dbReference type="Rhea" id="RHEA:46608"/>
        <dbReference type="Rhea" id="RHEA-COMP:11060"/>
        <dbReference type="Rhea" id="RHEA-COMP:11605"/>
        <dbReference type="ChEBI" id="CHEBI:15378"/>
        <dbReference type="ChEBI" id="CHEBI:30013"/>
        <dbReference type="ChEBI" id="CHEBI:30616"/>
        <dbReference type="ChEBI" id="CHEBI:61977"/>
        <dbReference type="ChEBI" id="CHEBI:456216"/>
        <dbReference type="EC" id="2.7.11.1"/>
    </reaction>
</comment>
<dbReference type="InterPro" id="IPR001245">
    <property type="entry name" value="Ser-Thr/Tyr_kinase_cat_dom"/>
</dbReference>
<evidence type="ECO:0000256" key="20">
    <source>
        <dbReference type="SAM" id="Phobius"/>
    </source>
</evidence>
<dbReference type="Gene3D" id="1.10.510.10">
    <property type="entry name" value="Transferase(Phosphotransferase) domain 1"/>
    <property type="match status" value="1"/>
</dbReference>
<evidence type="ECO:0000256" key="21">
    <source>
        <dbReference type="SAM" id="SignalP"/>
    </source>
</evidence>
<comment type="subcellular location">
    <subcellularLocation>
        <location evidence="1">Cell membrane</location>
        <topology evidence="1">Single-pass type I membrane protein</topology>
    </subcellularLocation>
</comment>
<dbReference type="SMART" id="SM00473">
    <property type="entry name" value="PAN_AP"/>
    <property type="match status" value="1"/>
</dbReference>
<dbReference type="EnsemblPlants" id="Kaladp0095s0030.1.v1.1">
    <property type="protein sequence ID" value="Kaladp0095s0030.1.v1.1"/>
    <property type="gene ID" value="Kaladp0095s0030.v1.1"/>
</dbReference>
<dbReference type="Gramene" id="Kaladp0095s0030.1.v1.1">
    <property type="protein sequence ID" value="Kaladp0095s0030.1.v1.1"/>
    <property type="gene ID" value="Kaladp0095s0030.v1.1"/>
</dbReference>
<evidence type="ECO:0000256" key="13">
    <source>
        <dbReference type="ARBA" id="ARBA00023136"/>
    </source>
</evidence>
<dbReference type="GO" id="GO:0048544">
    <property type="term" value="P:recognition of pollen"/>
    <property type="evidence" value="ECO:0007669"/>
    <property type="project" value="InterPro"/>
</dbReference>
<organism evidence="25 26">
    <name type="scientific">Kalanchoe fedtschenkoi</name>
    <name type="common">Lavender scallops</name>
    <name type="synonym">South American air plant</name>
    <dbReference type="NCBI Taxonomy" id="63787"/>
    <lineage>
        <taxon>Eukaryota</taxon>
        <taxon>Viridiplantae</taxon>
        <taxon>Streptophyta</taxon>
        <taxon>Embryophyta</taxon>
        <taxon>Tracheophyta</taxon>
        <taxon>Spermatophyta</taxon>
        <taxon>Magnoliopsida</taxon>
        <taxon>eudicotyledons</taxon>
        <taxon>Gunneridae</taxon>
        <taxon>Pentapetalae</taxon>
        <taxon>Saxifragales</taxon>
        <taxon>Crassulaceae</taxon>
        <taxon>Kalanchoe</taxon>
    </lineage>
</organism>
<evidence type="ECO:0000256" key="16">
    <source>
        <dbReference type="ARBA" id="ARBA00023180"/>
    </source>
</evidence>
<keyword evidence="9 19" id="KW-0547">Nucleotide-binding</keyword>
<dbReference type="PROSITE" id="PS50011">
    <property type="entry name" value="PROTEIN_KINASE_DOM"/>
    <property type="match status" value="1"/>
</dbReference>
<dbReference type="PROSITE" id="PS50927">
    <property type="entry name" value="BULB_LECTIN"/>
    <property type="match status" value="1"/>
</dbReference>
<evidence type="ECO:0000313" key="25">
    <source>
        <dbReference type="EnsemblPlants" id="Kaladp0095s0030.1.v1.1"/>
    </source>
</evidence>
<keyword evidence="16" id="KW-0325">Glycoprotein</keyword>
<dbReference type="GO" id="GO:0004674">
    <property type="term" value="F:protein serine/threonine kinase activity"/>
    <property type="evidence" value="ECO:0007669"/>
    <property type="project" value="UniProtKB-KW"/>
</dbReference>
<keyword evidence="4" id="KW-0597">Phosphoprotein</keyword>
<dbReference type="GO" id="GO:0030246">
    <property type="term" value="F:carbohydrate binding"/>
    <property type="evidence" value="ECO:0007669"/>
    <property type="project" value="UniProtKB-KW"/>
</dbReference>
<dbReference type="InterPro" id="IPR003609">
    <property type="entry name" value="Pan_app"/>
</dbReference>
<dbReference type="InterPro" id="IPR036426">
    <property type="entry name" value="Bulb-type_lectin_dom_sf"/>
</dbReference>
<protein>
    <recommendedName>
        <fullName evidence="19">Receptor-like serine/threonine-protein kinase</fullName>
        <ecNumber evidence="19">2.7.11.1</ecNumber>
    </recommendedName>
</protein>
<keyword evidence="14" id="KW-1015">Disulfide bond</keyword>
<dbReference type="AlphaFoldDB" id="A0A7N0V1H5"/>
<keyword evidence="2" id="KW-1003">Cell membrane</keyword>
<reference evidence="25" key="1">
    <citation type="submission" date="2021-01" db="UniProtKB">
        <authorList>
            <consortium name="EnsemblPlants"/>
        </authorList>
    </citation>
    <scope>IDENTIFICATION</scope>
</reference>
<dbReference type="FunFam" id="1.10.510.10:FF:000060">
    <property type="entry name" value="G-type lectin S-receptor-like serine/threonine-protein kinase"/>
    <property type="match status" value="1"/>
</dbReference>
<proteinExistence type="inferred from homology"/>
<keyword evidence="26" id="KW-1185">Reference proteome</keyword>
<dbReference type="Pfam" id="PF00954">
    <property type="entry name" value="S_locus_glycop"/>
    <property type="match status" value="1"/>
</dbReference>
<evidence type="ECO:0000256" key="8">
    <source>
        <dbReference type="ARBA" id="ARBA00022734"/>
    </source>
</evidence>
<dbReference type="PROSITE" id="PS50948">
    <property type="entry name" value="PAN"/>
    <property type="match status" value="1"/>
</dbReference>
<sequence length="834" mass="93312">MASTPPLISFTSVLLLFFLLPSSPAADVDTMALGQVLDAGNTMVSSNGIFELGFFTPGKSLKQYVGVWYRMSKNTVIWVANRELPVVRTPGKLALVEKGVLVISDSGNVTIWTSNSSKSGSNSLAAQLLNTGNFVVRDVNNGVDPDEFLWQGFDYPCDTQIPGLKIGYDVRRKRDLYQAAWKSLDDPAESEYTFKLDLTGVPQYFLRKGSQEVFRSGPWNGLRFSGRPNLKPNSVYRFWYRADDEWIYYGYEPIDSSVLLRTVVNVDGALQRFIWNERNHNWNLFLTFATDNCDTYNWCGPYASCNINNSPACKCLTGYVPKSQTDWDTAGWGEGCVRKIAANCSREDHFIKLSSIKVPDTRNALGDMNLSLDQCRISCLNNCSCTAYGTWNVTDGGRGCLLWFGELKDIRLYTEYGQDIYVRVDPSEAGGISSNRRNRKLIAVAAVLSAVVAALIIVLVLHLRKKRKQHIQRQRHLYEHEAGDDNSRRTYSKEINNGDLELPLFDMETVSKATKNFSVANKLGEGGFGPVYKGVLKGGQEIAAKKLSQDSKQGSDEFKNEVMCIAKLQHRNLVKLLGCCIQEEYMLIYEFLPNKSLDLFIFDEKRSALLDWPKRLNIINGIARGLLYLHQDSRLRIVHRDLKASNILLDCDLNPKISDFGMARICGGNETAASTNRIVGTYGYMSPEYAIDGQFSVKSDVFSFGVLILEIVSGRRNRGFYHPNHHLNLLGHTWKLYNTGQFSDAIHETLKESCIVDEVLRALHIGLLCVQQNASDRPNMASVVLMLSSDSSALPPPKVPGFFTARNPIEADSSSGKHESCSTNEMSVTLIDPR</sequence>
<dbReference type="PIRSF" id="PIRSF000641">
    <property type="entry name" value="SRK"/>
    <property type="match status" value="1"/>
</dbReference>
<dbReference type="PROSITE" id="PS00108">
    <property type="entry name" value="PROTEIN_KINASE_ST"/>
    <property type="match status" value="1"/>
</dbReference>
<dbReference type="FunFam" id="3.30.200.20:FF:000195">
    <property type="entry name" value="G-type lectin S-receptor-like serine/threonine-protein kinase"/>
    <property type="match status" value="1"/>
</dbReference>
<keyword evidence="7 21" id="KW-0732">Signal</keyword>
<dbReference type="InterPro" id="IPR008271">
    <property type="entry name" value="Ser/Thr_kinase_AS"/>
</dbReference>
<evidence type="ECO:0000256" key="2">
    <source>
        <dbReference type="ARBA" id="ARBA00022475"/>
    </source>
</evidence>
<dbReference type="SUPFAM" id="SSF56112">
    <property type="entry name" value="Protein kinase-like (PK-like)"/>
    <property type="match status" value="1"/>
</dbReference>
<feature type="signal peptide" evidence="21">
    <location>
        <begin position="1"/>
        <end position="25"/>
    </location>
</feature>
<dbReference type="SMART" id="SM00220">
    <property type="entry name" value="S_TKc"/>
    <property type="match status" value="1"/>
</dbReference>
<dbReference type="SMART" id="SM00108">
    <property type="entry name" value="B_lectin"/>
    <property type="match status" value="1"/>
</dbReference>
<dbReference type="Proteomes" id="UP000594263">
    <property type="component" value="Unplaced"/>
</dbReference>
<feature type="transmembrane region" description="Helical" evidence="20">
    <location>
        <begin position="441"/>
        <end position="463"/>
    </location>
</feature>
<evidence type="ECO:0000256" key="17">
    <source>
        <dbReference type="ARBA" id="ARBA00047899"/>
    </source>
</evidence>
<keyword evidence="5 19" id="KW-0808">Transferase</keyword>
<keyword evidence="13 20" id="KW-0472">Membrane</keyword>
<evidence type="ECO:0000256" key="6">
    <source>
        <dbReference type="ARBA" id="ARBA00022692"/>
    </source>
</evidence>
<dbReference type="OMA" id="IWIDELI"/>
<dbReference type="Pfam" id="PF07714">
    <property type="entry name" value="PK_Tyr_Ser-Thr"/>
    <property type="match status" value="1"/>
</dbReference>
<dbReference type="InterPro" id="IPR000858">
    <property type="entry name" value="S_locus_glycoprot_dom"/>
</dbReference>
<dbReference type="SUPFAM" id="SSF51110">
    <property type="entry name" value="alpha-D-mannose-specific plant lectins"/>
    <property type="match status" value="1"/>
</dbReference>
<evidence type="ECO:0000256" key="3">
    <source>
        <dbReference type="ARBA" id="ARBA00022527"/>
    </source>
</evidence>
<dbReference type="Pfam" id="PF08276">
    <property type="entry name" value="PAN_2"/>
    <property type="match status" value="1"/>
</dbReference>
<evidence type="ECO:0000256" key="15">
    <source>
        <dbReference type="ARBA" id="ARBA00023170"/>
    </source>
</evidence>
<keyword evidence="11 19" id="KW-0067">ATP-binding</keyword>
<dbReference type="PANTHER" id="PTHR27002">
    <property type="entry name" value="RECEPTOR-LIKE SERINE/THREONINE-PROTEIN KINASE SD1-8"/>
    <property type="match status" value="1"/>
</dbReference>
<evidence type="ECO:0000313" key="26">
    <source>
        <dbReference type="Proteomes" id="UP000594263"/>
    </source>
</evidence>
<feature type="domain" description="Protein kinase" evidence="22">
    <location>
        <begin position="517"/>
        <end position="794"/>
    </location>
</feature>
<feature type="domain" description="Bulb-type lectin" evidence="23">
    <location>
        <begin position="28"/>
        <end position="149"/>
    </location>
</feature>
<feature type="chain" id="PRO_5029893218" description="Receptor-like serine/threonine-protein kinase" evidence="21">
    <location>
        <begin position="26"/>
        <end position="834"/>
    </location>
</feature>
<dbReference type="InterPro" id="IPR000719">
    <property type="entry name" value="Prot_kinase_dom"/>
</dbReference>
<evidence type="ECO:0000256" key="5">
    <source>
        <dbReference type="ARBA" id="ARBA00022679"/>
    </source>
</evidence>
<dbReference type="InterPro" id="IPR021820">
    <property type="entry name" value="S-locus_recpt_kinase_C"/>
</dbReference>
<feature type="domain" description="Apple" evidence="24">
    <location>
        <begin position="344"/>
        <end position="425"/>
    </location>
</feature>
<dbReference type="GO" id="GO:0005886">
    <property type="term" value="C:plasma membrane"/>
    <property type="evidence" value="ECO:0007669"/>
    <property type="project" value="UniProtKB-SubCell"/>
</dbReference>
<comment type="similarity">
    <text evidence="19">Belongs to the protein kinase superfamily. Ser/Thr protein kinase family.</text>
</comment>
<evidence type="ECO:0000256" key="7">
    <source>
        <dbReference type="ARBA" id="ARBA00022729"/>
    </source>
</evidence>
<comment type="catalytic activity">
    <reaction evidence="18 19">
        <text>L-seryl-[protein] + ATP = O-phospho-L-seryl-[protein] + ADP + H(+)</text>
        <dbReference type="Rhea" id="RHEA:17989"/>
        <dbReference type="Rhea" id="RHEA-COMP:9863"/>
        <dbReference type="Rhea" id="RHEA-COMP:11604"/>
        <dbReference type="ChEBI" id="CHEBI:15378"/>
        <dbReference type="ChEBI" id="CHEBI:29999"/>
        <dbReference type="ChEBI" id="CHEBI:30616"/>
        <dbReference type="ChEBI" id="CHEBI:83421"/>
        <dbReference type="ChEBI" id="CHEBI:456216"/>
        <dbReference type="EC" id="2.7.11.1"/>
    </reaction>
</comment>
<evidence type="ECO:0000256" key="11">
    <source>
        <dbReference type="ARBA" id="ARBA00022840"/>
    </source>
</evidence>
<keyword evidence="8" id="KW-0430">Lectin</keyword>
<keyword evidence="10 19" id="KW-0418">Kinase</keyword>
<evidence type="ECO:0000256" key="19">
    <source>
        <dbReference type="PIRNR" id="PIRNR000641"/>
    </source>
</evidence>
<dbReference type="PANTHER" id="PTHR27002:SF851">
    <property type="entry name" value="G-TYPE LECTIN S-RECEPTOR-LIKE SERINE_THREONINE-PROTEIN KINASE SD1-1"/>
    <property type="match status" value="1"/>
</dbReference>
<dbReference type="InterPro" id="IPR024171">
    <property type="entry name" value="SRK-like_kinase"/>
</dbReference>
<dbReference type="CDD" id="cd00028">
    <property type="entry name" value="B_lectin"/>
    <property type="match status" value="1"/>
</dbReference>
<dbReference type="Gene3D" id="2.90.10.10">
    <property type="entry name" value="Bulb-type lectin domain"/>
    <property type="match status" value="1"/>
</dbReference>
<dbReference type="CDD" id="cd14066">
    <property type="entry name" value="STKc_IRAK"/>
    <property type="match status" value="1"/>
</dbReference>
<dbReference type="InterPro" id="IPR001480">
    <property type="entry name" value="Bulb-type_lectin_dom"/>
</dbReference>
<dbReference type="GO" id="GO:0005524">
    <property type="term" value="F:ATP binding"/>
    <property type="evidence" value="ECO:0007669"/>
    <property type="project" value="UniProtKB-KW"/>
</dbReference>
<dbReference type="EC" id="2.7.11.1" evidence="19"/>
<dbReference type="Pfam" id="PF01453">
    <property type="entry name" value="B_lectin"/>
    <property type="match status" value="1"/>
</dbReference>
<evidence type="ECO:0000256" key="1">
    <source>
        <dbReference type="ARBA" id="ARBA00004251"/>
    </source>
</evidence>
<evidence type="ECO:0000259" key="23">
    <source>
        <dbReference type="PROSITE" id="PS50927"/>
    </source>
</evidence>
<evidence type="ECO:0000256" key="12">
    <source>
        <dbReference type="ARBA" id="ARBA00022989"/>
    </source>
</evidence>
<keyword evidence="12 20" id="KW-1133">Transmembrane helix</keyword>
<name>A0A7N0V1H5_KALFE</name>
<evidence type="ECO:0000259" key="22">
    <source>
        <dbReference type="PROSITE" id="PS50011"/>
    </source>
</evidence>
<dbReference type="CDD" id="cd01098">
    <property type="entry name" value="PAN_AP_plant"/>
    <property type="match status" value="1"/>
</dbReference>
<accession>A0A7N0V1H5</accession>
<keyword evidence="15" id="KW-0675">Receptor</keyword>
<evidence type="ECO:0000256" key="10">
    <source>
        <dbReference type="ARBA" id="ARBA00022777"/>
    </source>
</evidence>
<evidence type="ECO:0000256" key="14">
    <source>
        <dbReference type="ARBA" id="ARBA00023157"/>
    </source>
</evidence>
<evidence type="ECO:0000256" key="9">
    <source>
        <dbReference type="ARBA" id="ARBA00022741"/>
    </source>
</evidence>
<evidence type="ECO:0000259" key="24">
    <source>
        <dbReference type="PROSITE" id="PS50948"/>
    </source>
</evidence>
<dbReference type="InterPro" id="IPR011009">
    <property type="entry name" value="Kinase-like_dom_sf"/>
</dbReference>
<evidence type="ECO:0000256" key="4">
    <source>
        <dbReference type="ARBA" id="ARBA00022553"/>
    </source>
</evidence>